<sequence length="243" mass="28100">MKLITVILMILSGSAYAQEPCTKVWLKGKVEDTLVKHAFLNLMVVNTSNGKGVFGQPDGTFGVYVNNNDSIVLSIKGYERYGFRVKGDSSCHFEVYAAVERKARQIDEVVIKPLKSIQEIKEERAALALRETRTITGIEAFQSPITALYQRFSKREQSKAWVAQKQYEDSKEEIVQELLRLYVSYDIIKLNNEDFIEFIHFMNMDENFLKTATDIELITFIKDKLEHYLLLHPEKEGEYQKQK</sequence>
<evidence type="ECO:0000313" key="3">
    <source>
        <dbReference type="Proteomes" id="UP000316008"/>
    </source>
</evidence>
<accession>A0A556N667</accession>
<protein>
    <recommendedName>
        <fullName evidence="4">Carboxypeptidase-like regulatory domain-containing protein</fullName>
    </recommendedName>
</protein>
<evidence type="ECO:0000256" key="1">
    <source>
        <dbReference type="SAM" id="SignalP"/>
    </source>
</evidence>
<keyword evidence="1" id="KW-0732">Signal</keyword>
<dbReference type="RefSeq" id="WP_144331217.1">
    <property type="nucleotide sequence ID" value="NZ_VLPL01000001.1"/>
</dbReference>
<keyword evidence="3" id="KW-1185">Reference proteome</keyword>
<organism evidence="2 3">
    <name type="scientific">Fluviicola chungangensis</name>
    <dbReference type="NCBI Taxonomy" id="2597671"/>
    <lineage>
        <taxon>Bacteria</taxon>
        <taxon>Pseudomonadati</taxon>
        <taxon>Bacteroidota</taxon>
        <taxon>Flavobacteriia</taxon>
        <taxon>Flavobacteriales</taxon>
        <taxon>Crocinitomicaceae</taxon>
        <taxon>Fluviicola</taxon>
    </lineage>
</organism>
<comment type="caution">
    <text evidence="2">The sequence shown here is derived from an EMBL/GenBank/DDBJ whole genome shotgun (WGS) entry which is preliminary data.</text>
</comment>
<evidence type="ECO:0008006" key="4">
    <source>
        <dbReference type="Google" id="ProtNLM"/>
    </source>
</evidence>
<dbReference type="EMBL" id="VLPL01000001">
    <property type="protein sequence ID" value="TSJ47682.1"/>
    <property type="molecule type" value="Genomic_DNA"/>
</dbReference>
<dbReference type="OrthoDB" id="714262at2"/>
<dbReference type="AlphaFoldDB" id="A0A556N667"/>
<feature type="signal peptide" evidence="1">
    <location>
        <begin position="1"/>
        <end position="17"/>
    </location>
</feature>
<gene>
    <name evidence="2" type="ORF">FO442_00720</name>
</gene>
<evidence type="ECO:0000313" key="2">
    <source>
        <dbReference type="EMBL" id="TSJ47682.1"/>
    </source>
</evidence>
<dbReference type="Proteomes" id="UP000316008">
    <property type="component" value="Unassembled WGS sequence"/>
</dbReference>
<feature type="chain" id="PRO_5021763690" description="Carboxypeptidase-like regulatory domain-containing protein" evidence="1">
    <location>
        <begin position="18"/>
        <end position="243"/>
    </location>
</feature>
<proteinExistence type="predicted"/>
<reference evidence="2 3" key="1">
    <citation type="submission" date="2019-07" db="EMBL/GenBank/DDBJ databases">
        <authorList>
            <person name="Huq M.A."/>
        </authorList>
    </citation>
    <scope>NUCLEOTIDE SEQUENCE [LARGE SCALE GENOMIC DNA]</scope>
    <source>
        <strain evidence="2 3">MAH-3</strain>
    </source>
</reference>
<name>A0A556N667_9FLAO</name>